<dbReference type="EMBL" id="JANUGU010000001">
    <property type="protein sequence ID" value="MCS0656839.1"/>
    <property type="molecule type" value="Genomic_DNA"/>
</dbReference>
<dbReference type="Pfam" id="PF03466">
    <property type="entry name" value="LysR_substrate"/>
    <property type="match status" value="1"/>
</dbReference>
<dbReference type="PRINTS" id="PR00039">
    <property type="entry name" value="HTHLYSR"/>
</dbReference>
<reference evidence="6 7" key="1">
    <citation type="submission" date="2022-08" db="EMBL/GenBank/DDBJ databases">
        <title>Reclassification of Massilia species as members of the genera Telluria, Duganella, Pseudoduganella, Mokoshia gen. nov. and Zemynaea gen. nov. using orthogonal and non-orthogonal genome-based approaches.</title>
        <authorList>
            <person name="Bowman J.P."/>
        </authorList>
    </citation>
    <scope>NUCLEOTIDE SEQUENCE [LARGE SCALE GENOMIC DNA]</scope>
    <source>
        <strain evidence="6 7">JCM 31606</strain>
    </source>
</reference>
<dbReference type="RefSeq" id="WP_258810014.1">
    <property type="nucleotide sequence ID" value="NZ_JANUGU010000001.1"/>
</dbReference>
<dbReference type="InterPro" id="IPR037424">
    <property type="entry name" value="NocR_PBP2"/>
</dbReference>
<dbReference type="Gene3D" id="3.40.190.290">
    <property type="match status" value="1"/>
</dbReference>
<keyword evidence="4" id="KW-0804">Transcription</keyword>
<keyword evidence="7" id="KW-1185">Reference proteome</keyword>
<evidence type="ECO:0000256" key="3">
    <source>
        <dbReference type="ARBA" id="ARBA00023125"/>
    </source>
</evidence>
<name>A0ABT2CSN3_9BURK</name>
<keyword evidence="2" id="KW-0805">Transcription regulation</keyword>
<dbReference type="InterPro" id="IPR000847">
    <property type="entry name" value="LysR_HTH_N"/>
</dbReference>
<evidence type="ECO:0000313" key="6">
    <source>
        <dbReference type="EMBL" id="MCS0656839.1"/>
    </source>
</evidence>
<organism evidence="6 7">
    <name type="scientific">Massilia terrae</name>
    <dbReference type="NCBI Taxonomy" id="1811224"/>
    <lineage>
        <taxon>Bacteria</taxon>
        <taxon>Pseudomonadati</taxon>
        <taxon>Pseudomonadota</taxon>
        <taxon>Betaproteobacteria</taxon>
        <taxon>Burkholderiales</taxon>
        <taxon>Oxalobacteraceae</taxon>
        <taxon>Telluria group</taxon>
        <taxon>Massilia</taxon>
    </lineage>
</organism>
<dbReference type="PROSITE" id="PS50931">
    <property type="entry name" value="HTH_LYSR"/>
    <property type="match status" value="1"/>
</dbReference>
<gene>
    <name evidence="6" type="ORF">NX778_02040</name>
</gene>
<proteinExistence type="inferred from homology"/>
<dbReference type="InterPro" id="IPR036390">
    <property type="entry name" value="WH_DNA-bd_sf"/>
</dbReference>
<accession>A0ABT2CSN3</accession>
<dbReference type="SUPFAM" id="SSF46785">
    <property type="entry name" value="Winged helix' DNA-binding domain"/>
    <property type="match status" value="1"/>
</dbReference>
<comment type="caution">
    <text evidence="6">The sequence shown here is derived from an EMBL/GenBank/DDBJ whole genome shotgun (WGS) entry which is preliminary data.</text>
</comment>
<evidence type="ECO:0000313" key="7">
    <source>
        <dbReference type="Proteomes" id="UP001204621"/>
    </source>
</evidence>
<dbReference type="Pfam" id="PF00126">
    <property type="entry name" value="HTH_1"/>
    <property type="match status" value="1"/>
</dbReference>
<feature type="domain" description="HTH lysR-type" evidence="5">
    <location>
        <begin position="8"/>
        <end position="65"/>
    </location>
</feature>
<protein>
    <submittedName>
        <fullName evidence="6">LysR substrate-binding domain-containing protein</fullName>
    </submittedName>
</protein>
<evidence type="ECO:0000256" key="4">
    <source>
        <dbReference type="ARBA" id="ARBA00023163"/>
    </source>
</evidence>
<sequence>MGELRDEISFKSLRAFHEIVTSGSVTEAARRMGMSQPAVSRMLAQLEQQIGFELFFRDHGRLVPTQDGILLFDEVDQSMGSVERVYTLIRDIGDYRVGQLKVVAPPSFSEGVLPDIVSAFLERFPRVHLSIDSRSIETSKAMIATRAADCGFVKLPLGRTDLHFEHIVSSATVCVLSAGHPLRSQRVLTPQKLRGHPLILLGLGRTSRAQIEAEFARAGVRPEVRLETHTVGSACALAERGLGVALVNEMLATPYLRAGGIVLPFEPTLTNEYSFVTSALSEPSRLTKAFLEITKAHFNTAGSPAAAAGSGARSTT</sequence>
<dbReference type="InterPro" id="IPR005119">
    <property type="entry name" value="LysR_subst-bd"/>
</dbReference>
<dbReference type="CDD" id="cd08415">
    <property type="entry name" value="PBP2_LysR_opines_like"/>
    <property type="match status" value="1"/>
</dbReference>
<dbReference type="InterPro" id="IPR036388">
    <property type="entry name" value="WH-like_DNA-bd_sf"/>
</dbReference>
<evidence type="ECO:0000256" key="1">
    <source>
        <dbReference type="ARBA" id="ARBA00009437"/>
    </source>
</evidence>
<dbReference type="SUPFAM" id="SSF53850">
    <property type="entry name" value="Periplasmic binding protein-like II"/>
    <property type="match status" value="1"/>
</dbReference>
<dbReference type="PANTHER" id="PTHR30427">
    <property type="entry name" value="TRANSCRIPTIONAL ACTIVATOR PROTEIN LYSR"/>
    <property type="match status" value="1"/>
</dbReference>
<dbReference type="PANTHER" id="PTHR30427:SF1">
    <property type="entry name" value="TRANSCRIPTIONAL ACTIVATOR PROTEIN LYSR"/>
    <property type="match status" value="1"/>
</dbReference>
<evidence type="ECO:0000256" key="2">
    <source>
        <dbReference type="ARBA" id="ARBA00023015"/>
    </source>
</evidence>
<evidence type="ECO:0000259" key="5">
    <source>
        <dbReference type="PROSITE" id="PS50931"/>
    </source>
</evidence>
<keyword evidence="3" id="KW-0238">DNA-binding</keyword>
<dbReference type="Gene3D" id="1.10.10.10">
    <property type="entry name" value="Winged helix-like DNA-binding domain superfamily/Winged helix DNA-binding domain"/>
    <property type="match status" value="1"/>
</dbReference>
<comment type="similarity">
    <text evidence="1">Belongs to the LysR transcriptional regulatory family.</text>
</comment>
<dbReference type="Proteomes" id="UP001204621">
    <property type="component" value="Unassembled WGS sequence"/>
</dbReference>